<evidence type="ECO:0000313" key="7">
    <source>
        <dbReference type="EMBL" id="SFK73126.1"/>
    </source>
</evidence>
<dbReference type="NCBIfam" id="TIGR02403">
    <property type="entry name" value="trehalose_treC"/>
    <property type="match status" value="1"/>
</dbReference>
<keyword evidence="3 6" id="KW-0326">Glycosidase</keyword>
<reference evidence="7 9" key="3">
    <citation type="submission" date="2016-10" db="EMBL/GenBank/DDBJ databases">
        <authorList>
            <person name="Varghese N."/>
            <person name="Submissions S."/>
        </authorList>
    </citation>
    <scope>NUCLEOTIDE SEQUENCE [LARGE SCALE GENOMIC DNA]</scope>
    <source>
        <strain evidence="7 9">CGMCC 1.6501</strain>
    </source>
</reference>
<dbReference type="FunFam" id="3.90.400.10:FF:000002">
    <property type="entry name" value="Sucrose isomerase"/>
    <property type="match status" value="1"/>
</dbReference>
<keyword evidence="8" id="KW-1185">Reference proteome</keyword>
<evidence type="ECO:0000256" key="2">
    <source>
        <dbReference type="ARBA" id="ARBA00022801"/>
    </source>
</evidence>
<evidence type="ECO:0000256" key="1">
    <source>
        <dbReference type="ARBA" id="ARBA00008061"/>
    </source>
</evidence>
<evidence type="ECO:0000313" key="6">
    <source>
        <dbReference type="EMBL" id="AKG75173.1"/>
    </source>
</evidence>
<evidence type="ECO:0000313" key="9">
    <source>
        <dbReference type="Proteomes" id="UP000183090"/>
    </source>
</evidence>
<evidence type="ECO:0000259" key="5">
    <source>
        <dbReference type="SMART" id="SM00642"/>
    </source>
</evidence>
<dbReference type="NCBIfam" id="NF008183">
    <property type="entry name" value="PRK10933.1"/>
    <property type="match status" value="1"/>
</dbReference>
<dbReference type="EC" id="3.2.1.93" evidence="4"/>
<evidence type="ECO:0000256" key="4">
    <source>
        <dbReference type="NCBIfam" id="TIGR02403"/>
    </source>
</evidence>
<dbReference type="GO" id="GO:0005737">
    <property type="term" value="C:cytoplasm"/>
    <property type="evidence" value="ECO:0007669"/>
    <property type="project" value="UniProtKB-UniRule"/>
</dbReference>
<dbReference type="GO" id="GO:0004556">
    <property type="term" value="F:alpha-amylase activity"/>
    <property type="evidence" value="ECO:0007669"/>
    <property type="project" value="TreeGrafter"/>
</dbReference>
<dbReference type="EMBL" id="FOTB01000003">
    <property type="protein sequence ID" value="SFK73126.1"/>
    <property type="molecule type" value="Genomic_DNA"/>
</dbReference>
<dbReference type="KEGG" id="shv:AAT16_13865"/>
<dbReference type="EMBL" id="CP011366">
    <property type="protein sequence ID" value="AKG75173.1"/>
    <property type="molecule type" value="Genomic_DNA"/>
</dbReference>
<organism evidence="7 9">
    <name type="scientific">Salinicoccus halodurans</name>
    <dbReference type="NCBI Taxonomy" id="407035"/>
    <lineage>
        <taxon>Bacteria</taxon>
        <taxon>Bacillati</taxon>
        <taxon>Bacillota</taxon>
        <taxon>Bacilli</taxon>
        <taxon>Bacillales</taxon>
        <taxon>Staphylococcaceae</taxon>
        <taxon>Salinicoccus</taxon>
    </lineage>
</organism>
<reference evidence="6 8" key="1">
    <citation type="journal article" date="2015" name="Int. J. Syst. Evol. Microbiol.">
        <title>Complete genome sequence of Salinicoccus halodurans H3B36, isolated from the Qaidam Basin in China.</title>
        <authorList>
            <person name="Jiang K."/>
            <person name="Xue Y."/>
            <person name="Ma Y."/>
        </authorList>
    </citation>
    <scope>NUCLEOTIDE SEQUENCE [LARGE SCALE GENOMIC DNA]</scope>
    <source>
        <strain evidence="6 8">H3B36</strain>
    </source>
</reference>
<dbReference type="PANTHER" id="PTHR10357:SF217">
    <property type="entry name" value="TREHALOSE-6-PHOSPHATE HYDROLASE"/>
    <property type="match status" value="1"/>
</dbReference>
<evidence type="ECO:0000313" key="8">
    <source>
        <dbReference type="Proteomes" id="UP000034029"/>
    </source>
</evidence>
<dbReference type="FunFam" id="3.20.20.80:FF:000014">
    <property type="entry name" value="Alpha,alpha-phosphotrehalase"/>
    <property type="match status" value="1"/>
</dbReference>
<dbReference type="InterPro" id="IPR006047">
    <property type="entry name" value="GH13_cat_dom"/>
</dbReference>
<dbReference type="GO" id="GO:0005993">
    <property type="term" value="P:trehalose catabolic process"/>
    <property type="evidence" value="ECO:0007669"/>
    <property type="project" value="InterPro"/>
</dbReference>
<dbReference type="PANTHER" id="PTHR10357">
    <property type="entry name" value="ALPHA-AMYLASE FAMILY MEMBER"/>
    <property type="match status" value="1"/>
</dbReference>
<dbReference type="GO" id="GO:0008788">
    <property type="term" value="F:alpha,alpha-phosphotrehalase activity"/>
    <property type="evidence" value="ECO:0007669"/>
    <property type="project" value="UniProtKB-UniRule"/>
</dbReference>
<sequence length="547" mass="63704">MASNDWRKSVVYQIYPKSFNDTTGSGEGDIPGIIEKLDYVKMLGVDYVWLTPVYRSPMNDNGYDISDYYEVNPQFGTKEDLEKLLEAAHGRGLKVMMDIVINHTSTSHNWFVESRKSKDNKYRDYYIWKDGTEAGPPTNWESKFGGNAWTYDDKTNQYYLRLFDVSQADLNWENESLRKEIYEMINYWIDFGVDGFRFDVVNLISKGEFKNSDGPGKEFYTDGPKVHDYINELNRNTFGDKEVMTVGEMSSTTIDHCLKYTDPKRNELNSVFNFHHLKVDYPGGEKWTLANYDFIELKRILMDWQVAMDEGGGWNAIFWCNHDQPRIISRFGQDDTEENRVLSGKMLAIALHGLKGTPYIYQGEEIGMTNPKFTRIDQYRDVESLNAYSAMKENGMTNAQVLDILGSKSRDNARTPMQWNKDRHGGFTTGEPWIELAENYQEINVETALEDENSIFYTYQKLISLRHEMDHFTYGSVIPHLMKDRAVFAYERTYNEETITVIANFRNKSIPFPENLDTRGEILISNYEDKSTELRPFEALMLYRQTP</sequence>
<dbReference type="Gene3D" id="3.20.20.80">
    <property type="entry name" value="Glycosidases"/>
    <property type="match status" value="1"/>
</dbReference>
<dbReference type="Proteomes" id="UP000183090">
    <property type="component" value="Unassembled WGS sequence"/>
</dbReference>
<dbReference type="InterPro" id="IPR045857">
    <property type="entry name" value="O16G_dom_2"/>
</dbReference>
<dbReference type="SMART" id="SM00642">
    <property type="entry name" value="Aamy"/>
    <property type="match status" value="1"/>
</dbReference>
<dbReference type="SUPFAM" id="SSF51011">
    <property type="entry name" value="Glycosyl hydrolase domain"/>
    <property type="match status" value="1"/>
</dbReference>
<dbReference type="SUPFAM" id="SSF51445">
    <property type="entry name" value="(Trans)glycosidases"/>
    <property type="match status" value="1"/>
</dbReference>
<comment type="similarity">
    <text evidence="1">Belongs to the glycosyl hydrolase 13 family.</text>
</comment>
<name>A0A0F7HPN3_9STAP</name>
<dbReference type="Gene3D" id="2.60.40.1180">
    <property type="entry name" value="Golgi alpha-mannosidase II"/>
    <property type="match status" value="1"/>
</dbReference>
<protein>
    <recommendedName>
        <fullName evidence="4">Alpha,alpha-phosphotrehalase</fullName>
        <ecNumber evidence="4">3.2.1.93</ecNumber>
    </recommendedName>
</protein>
<dbReference type="Proteomes" id="UP000034029">
    <property type="component" value="Chromosome"/>
</dbReference>
<gene>
    <name evidence="6" type="ORF">AAT16_13865</name>
    <name evidence="7" type="ORF">SAMN05216235_1345</name>
</gene>
<evidence type="ECO:0000256" key="3">
    <source>
        <dbReference type="ARBA" id="ARBA00023295"/>
    </source>
</evidence>
<dbReference type="InterPro" id="IPR013780">
    <property type="entry name" value="Glyco_hydro_b"/>
</dbReference>
<proteinExistence type="inferred from homology"/>
<dbReference type="InterPro" id="IPR012769">
    <property type="entry name" value="Trehalose_TreC"/>
</dbReference>
<dbReference type="InterPro" id="IPR017853">
    <property type="entry name" value="GH"/>
</dbReference>
<reference evidence="8" key="2">
    <citation type="submission" date="2015-04" db="EMBL/GenBank/DDBJ databases">
        <title>Complete genome sequence of Salinicoccus halodurans strain H3B36, isolated from the Qaidam basin of China.</title>
        <authorList>
            <person name="Ma Y."/>
            <person name="Jiang K."/>
            <person name="Xue Y."/>
        </authorList>
    </citation>
    <scope>NUCLEOTIDE SEQUENCE [LARGE SCALE GENOMIC DNA]</scope>
    <source>
        <strain evidence="8">H3B36</strain>
    </source>
</reference>
<accession>A0A0F7HPN3</accession>
<dbReference type="OrthoDB" id="9805159at2"/>
<dbReference type="CDD" id="cd11333">
    <property type="entry name" value="AmyAc_SI_OligoGlu_DGase"/>
    <property type="match status" value="1"/>
</dbReference>
<keyword evidence="2 7" id="KW-0378">Hydrolase</keyword>
<dbReference type="Pfam" id="PF00128">
    <property type="entry name" value="Alpha-amylase"/>
    <property type="match status" value="1"/>
</dbReference>
<dbReference type="AlphaFoldDB" id="A0A0F7HPN3"/>
<dbReference type="Gene3D" id="3.90.400.10">
    <property type="entry name" value="Oligo-1,6-glucosidase, Domain 2"/>
    <property type="match status" value="1"/>
</dbReference>
<dbReference type="RefSeq" id="WP_046791349.1">
    <property type="nucleotide sequence ID" value="NZ_CP011366.1"/>
</dbReference>
<feature type="domain" description="Glycosyl hydrolase family 13 catalytic" evidence="5">
    <location>
        <begin position="13"/>
        <end position="414"/>
    </location>
</feature>